<dbReference type="Gene3D" id="3.40.50.150">
    <property type="entry name" value="Vaccinia Virus protein VP39"/>
    <property type="match status" value="1"/>
</dbReference>
<dbReference type="Proteomes" id="UP001597260">
    <property type="component" value="Unassembled WGS sequence"/>
</dbReference>
<evidence type="ECO:0000313" key="3">
    <source>
        <dbReference type="Proteomes" id="UP001597260"/>
    </source>
</evidence>
<dbReference type="RefSeq" id="WP_377566983.1">
    <property type="nucleotide sequence ID" value="NZ_JBHTMP010000003.1"/>
</dbReference>
<keyword evidence="2" id="KW-0489">Methyltransferase</keyword>
<keyword evidence="2" id="KW-0808">Transferase</keyword>
<keyword evidence="3" id="KW-1185">Reference proteome</keyword>
<dbReference type="EC" id="2.1.1.-" evidence="2"/>
<dbReference type="GO" id="GO:0032259">
    <property type="term" value="P:methylation"/>
    <property type="evidence" value="ECO:0007669"/>
    <property type="project" value="UniProtKB-KW"/>
</dbReference>
<sequence>MSRRKKFRMLAAAKGLLGHVSLYVALQRGLGADRLCYRCLDELSLADGDTVIDVGCGPAYYFGRLPRVRYHGFDTAPRYIEYARQRWGSDRAEFHCAVFGEEHLARIPPANAVLLLGLLHHLSDADSRNLLRVAARALAPGGRVIAVDTCYEPRQGRISRWMSDNDRGEYVRKPAGFVALAREFFDDVDGEVVDDATRLPSSFWLMRMRKPLLTGRDSA</sequence>
<reference evidence="3" key="1">
    <citation type="journal article" date="2019" name="Int. J. Syst. Evol. Microbiol.">
        <title>The Global Catalogue of Microorganisms (GCM) 10K type strain sequencing project: providing services to taxonomists for standard genome sequencing and annotation.</title>
        <authorList>
            <consortium name="The Broad Institute Genomics Platform"/>
            <consortium name="The Broad Institute Genome Sequencing Center for Infectious Disease"/>
            <person name="Wu L."/>
            <person name="Ma J."/>
        </authorList>
    </citation>
    <scope>NUCLEOTIDE SEQUENCE [LARGE SCALE GENOMIC DNA]</scope>
    <source>
        <strain evidence="3">JCM 31037</strain>
    </source>
</reference>
<dbReference type="SUPFAM" id="SSF53335">
    <property type="entry name" value="S-adenosyl-L-methionine-dependent methyltransferases"/>
    <property type="match status" value="1"/>
</dbReference>
<protein>
    <submittedName>
        <fullName evidence="2">Class I SAM-dependent methyltransferase</fullName>
        <ecNumber evidence="2">2.1.1.-</ecNumber>
    </submittedName>
</protein>
<dbReference type="EMBL" id="JBHTMP010000003">
    <property type="protein sequence ID" value="MFD1320220.1"/>
    <property type="molecule type" value="Genomic_DNA"/>
</dbReference>
<dbReference type="InterPro" id="IPR029063">
    <property type="entry name" value="SAM-dependent_MTases_sf"/>
</dbReference>
<feature type="domain" description="Methyltransferase" evidence="1">
    <location>
        <begin position="51"/>
        <end position="142"/>
    </location>
</feature>
<dbReference type="GO" id="GO:0008168">
    <property type="term" value="F:methyltransferase activity"/>
    <property type="evidence" value="ECO:0007669"/>
    <property type="project" value="UniProtKB-KW"/>
</dbReference>
<dbReference type="Pfam" id="PF13649">
    <property type="entry name" value="Methyltransf_25"/>
    <property type="match status" value="1"/>
</dbReference>
<evidence type="ECO:0000313" key="2">
    <source>
        <dbReference type="EMBL" id="MFD1320220.1"/>
    </source>
</evidence>
<dbReference type="CDD" id="cd02440">
    <property type="entry name" value="AdoMet_MTases"/>
    <property type="match status" value="1"/>
</dbReference>
<accession>A0ABW3Y8K5</accession>
<comment type="caution">
    <text evidence="2">The sequence shown here is derived from an EMBL/GenBank/DDBJ whole genome shotgun (WGS) entry which is preliminary data.</text>
</comment>
<dbReference type="InterPro" id="IPR041698">
    <property type="entry name" value="Methyltransf_25"/>
</dbReference>
<proteinExistence type="predicted"/>
<organism evidence="2 3">
    <name type="scientific">Micromonospora sonneratiae</name>
    <dbReference type="NCBI Taxonomy" id="1184706"/>
    <lineage>
        <taxon>Bacteria</taxon>
        <taxon>Bacillati</taxon>
        <taxon>Actinomycetota</taxon>
        <taxon>Actinomycetes</taxon>
        <taxon>Micromonosporales</taxon>
        <taxon>Micromonosporaceae</taxon>
        <taxon>Micromonospora</taxon>
    </lineage>
</organism>
<gene>
    <name evidence="2" type="ORF">ACFQ4H_03850</name>
</gene>
<name>A0ABW3Y8K5_9ACTN</name>
<evidence type="ECO:0000259" key="1">
    <source>
        <dbReference type="Pfam" id="PF13649"/>
    </source>
</evidence>